<name>A0A2P7EHW4_9SYNE</name>
<evidence type="ECO:0000313" key="8">
    <source>
        <dbReference type="Proteomes" id="UP000240206"/>
    </source>
</evidence>
<dbReference type="STRING" id="1910958.BTM30_03335"/>
<comment type="caution">
    <text evidence="7">The sequence shown here is derived from an EMBL/GenBank/DDBJ whole genome shotgun (WGS) entry which is preliminary data.</text>
</comment>
<organism evidence="7 8">
    <name type="scientific">Synechococcus lacustris str. Tous</name>
    <dbReference type="NCBI Taxonomy" id="1910958"/>
    <lineage>
        <taxon>Bacteria</taxon>
        <taxon>Bacillati</taxon>
        <taxon>Cyanobacteriota</taxon>
        <taxon>Cyanophyceae</taxon>
        <taxon>Synechococcales</taxon>
        <taxon>Synechococcaceae</taxon>
        <taxon>Synechococcus</taxon>
    </lineage>
</organism>
<dbReference type="Pfam" id="PF06596">
    <property type="entry name" value="PsbX"/>
    <property type="match status" value="1"/>
</dbReference>
<sequence>MTPSLSNFLTSLGAGALIVVVPITIALILISQTDQLDRKL</sequence>
<evidence type="ECO:0000256" key="2">
    <source>
        <dbReference type="ARBA" id="ARBA00022692"/>
    </source>
</evidence>
<dbReference type="RefSeq" id="WP_106498808.1">
    <property type="nucleotide sequence ID" value="NZ_PXVC01000002.1"/>
</dbReference>
<evidence type="ECO:0000256" key="4">
    <source>
        <dbReference type="ARBA" id="ARBA00023136"/>
    </source>
</evidence>
<comment type="similarity">
    <text evidence="6">Belongs to the PsbX family. Type 1 subfamily.</text>
</comment>
<comment type="function">
    <text evidence="6">Involved in the binding and/or turnover of quinones at the Q(B) site of photosystem II (PSII). PSII is a light-driven water plastoquinone oxidoreductase, using light energy to abstract electrons from H(2)O, generating a proton gradient subsequently used for ATP formation.</text>
</comment>
<gene>
    <name evidence="6" type="primary">psbX</name>
    <name evidence="7" type="ORF">C7K08_01155</name>
</gene>
<protein>
    <recommendedName>
        <fullName evidence="6">Photosystem II reaction center protein X</fullName>
    </recommendedName>
</protein>
<dbReference type="Gene3D" id="1.20.5.510">
    <property type="entry name" value="Single helix bin"/>
    <property type="match status" value="1"/>
</dbReference>
<reference evidence="8" key="1">
    <citation type="submission" date="2018-03" db="EMBL/GenBank/DDBJ databases">
        <title>Ecological and genomic features of two cosmopolitan and abundant freshwater picocyanobacteria.</title>
        <authorList>
            <person name="Cabello-Yeves P.J."/>
            <person name="Picazo A."/>
            <person name="Camacho A."/>
            <person name="Callieri C."/>
            <person name="Rosselli R."/>
            <person name="Roda-Garcia J."/>
            <person name="Coutinho F.H."/>
            <person name="Rodriguez-Valera F."/>
        </authorList>
    </citation>
    <scope>NUCLEOTIDE SEQUENCE [LARGE SCALE GENOMIC DNA]</scope>
    <source>
        <strain evidence="8">Tous</strain>
    </source>
</reference>
<dbReference type="Proteomes" id="UP000240206">
    <property type="component" value="Unassembled WGS sequence"/>
</dbReference>
<dbReference type="AlphaFoldDB" id="A0A2P7EHW4"/>
<dbReference type="GO" id="GO:0009523">
    <property type="term" value="C:photosystem II"/>
    <property type="evidence" value="ECO:0007669"/>
    <property type="project" value="UniProtKB-KW"/>
</dbReference>
<dbReference type="HAMAP" id="MF_01386">
    <property type="entry name" value="PSII_PsbX_1"/>
    <property type="match status" value="1"/>
</dbReference>
<dbReference type="InterPro" id="IPR009518">
    <property type="entry name" value="PSII_PsbX"/>
</dbReference>
<evidence type="ECO:0000256" key="5">
    <source>
        <dbReference type="ARBA" id="ARBA00023276"/>
    </source>
</evidence>
<dbReference type="GO" id="GO:0031676">
    <property type="term" value="C:plasma membrane-derived thylakoid membrane"/>
    <property type="evidence" value="ECO:0007669"/>
    <property type="project" value="UniProtKB-SubCell"/>
</dbReference>
<keyword evidence="1 6" id="KW-0602">Photosynthesis</keyword>
<evidence type="ECO:0000256" key="3">
    <source>
        <dbReference type="ARBA" id="ARBA00022989"/>
    </source>
</evidence>
<accession>A0A2P7EHW4</accession>
<keyword evidence="3 6" id="KW-1133">Transmembrane helix</keyword>
<comment type="subcellular location">
    <subcellularLocation>
        <location evidence="6">Cellular thylakoid membrane</location>
        <topology evidence="6">Single-pass membrane protein</topology>
    </subcellularLocation>
</comment>
<keyword evidence="2 6" id="KW-0812">Transmembrane</keyword>
<keyword evidence="5 6" id="KW-0604">Photosystem II</keyword>
<comment type="subunit">
    <text evidence="6">PSII is composed of 1 copy each of membrane proteins PsbA, PsbB, PsbC, PsbD, PsbE, PsbF, PsbH, PsbI, PsbJ, PsbK, PsbL, PsbM, PsbT, PsbX, PsbY, PsbZ, Psb30/Ycf12, peripheral proteins PsbO, CyanoQ (PsbQ), PsbU, PsbV and a large number of cofactors. It forms dimeric complexes.</text>
</comment>
<dbReference type="EMBL" id="PXVC01000002">
    <property type="protein sequence ID" value="PSI02799.1"/>
    <property type="molecule type" value="Genomic_DNA"/>
</dbReference>
<feature type="transmembrane region" description="Helical" evidence="6">
    <location>
        <begin position="12"/>
        <end position="30"/>
    </location>
</feature>
<proteinExistence type="inferred from homology"/>
<keyword evidence="4 6" id="KW-0472">Membrane</keyword>
<dbReference type="InterPro" id="IPR023431">
    <property type="entry name" value="PSII_PsbX_type_1_subfam"/>
</dbReference>
<keyword evidence="6" id="KW-0793">Thylakoid</keyword>
<keyword evidence="8" id="KW-1185">Reference proteome</keyword>
<evidence type="ECO:0000313" key="7">
    <source>
        <dbReference type="EMBL" id="PSI02799.1"/>
    </source>
</evidence>
<evidence type="ECO:0000256" key="6">
    <source>
        <dbReference type="HAMAP-Rule" id="MF_01386"/>
    </source>
</evidence>
<dbReference type="GO" id="GO:0015979">
    <property type="term" value="P:photosynthesis"/>
    <property type="evidence" value="ECO:0007669"/>
    <property type="project" value="UniProtKB-UniRule"/>
</dbReference>
<evidence type="ECO:0000256" key="1">
    <source>
        <dbReference type="ARBA" id="ARBA00022531"/>
    </source>
</evidence>